<reference evidence="2 3" key="1">
    <citation type="submission" date="2024-02" db="EMBL/GenBank/DDBJ databases">
        <title>High-quality chromosome-scale genome assembly of Pensacola bahiagrass (Paspalum notatum Flugge var. saurae).</title>
        <authorList>
            <person name="Vega J.M."/>
            <person name="Podio M."/>
            <person name="Orjuela J."/>
            <person name="Siena L.A."/>
            <person name="Pessino S.C."/>
            <person name="Combes M.C."/>
            <person name="Mariac C."/>
            <person name="Albertini E."/>
            <person name="Pupilli F."/>
            <person name="Ortiz J.P.A."/>
            <person name="Leblanc O."/>
        </authorList>
    </citation>
    <scope>NUCLEOTIDE SEQUENCE [LARGE SCALE GENOMIC DNA]</scope>
    <source>
        <strain evidence="2">R1</strain>
        <tissue evidence="2">Leaf</tissue>
    </source>
</reference>
<feature type="region of interest" description="Disordered" evidence="1">
    <location>
        <begin position="1"/>
        <end position="59"/>
    </location>
</feature>
<evidence type="ECO:0000313" key="3">
    <source>
        <dbReference type="Proteomes" id="UP001341281"/>
    </source>
</evidence>
<protein>
    <submittedName>
        <fullName evidence="2">Uncharacterized protein</fullName>
    </submittedName>
</protein>
<dbReference type="Proteomes" id="UP001341281">
    <property type="component" value="Chromosome 02"/>
</dbReference>
<sequence length="104" mass="11780">MADPANGNPSADNRRREEEAKAAEERRLKEVHDKEVEDRRRADLDNSVAHTAPAEPFLNTQGMNTAALLAHMGKIDKLKGPNYPTWRKDIDMMFTLTDMDFALV</sequence>
<organism evidence="2 3">
    <name type="scientific">Paspalum notatum var. saurae</name>
    <dbReference type="NCBI Taxonomy" id="547442"/>
    <lineage>
        <taxon>Eukaryota</taxon>
        <taxon>Viridiplantae</taxon>
        <taxon>Streptophyta</taxon>
        <taxon>Embryophyta</taxon>
        <taxon>Tracheophyta</taxon>
        <taxon>Spermatophyta</taxon>
        <taxon>Magnoliopsida</taxon>
        <taxon>Liliopsida</taxon>
        <taxon>Poales</taxon>
        <taxon>Poaceae</taxon>
        <taxon>PACMAD clade</taxon>
        <taxon>Panicoideae</taxon>
        <taxon>Andropogonodae</taxon>
        <taxon>Paspaleae</taxon>
        <taxon>Paspalinae</taxon>
        <taxon>Paspalum</taxon>
    </lineage>
</organism>
<feature type="compositionally biased region" description="Basic and acidic residues" evidence="1">
    <location>
        <begin position="12"/>
        <end position="44"/>
    </location>
</feature>
<keyword evidence="3" id="KW-1185">Reference proteome</keyword>
<proteinExistence type="predicted"/>
<gene>
    <name evidence="2" type="ORF">U9M48_010891</name>
</gene>
<evidence type="ECO:0000313" key="2">
    <source>
        <dbReference type="EMBL" id="WVZ60937.1"/>
    </source>
</evidence>
<accession>A0AAQ3SUF8</accession>
<name>A0AAQ3SUF8_PASNO</name>
<dbReference type="AlphaFoldDB" id="A0AAQ3SUF8"/>
<dbReference type="EMBL" id="CP144746">
    <property type="protein sequence ID" value="WVZ60937.1"/>
    <property type="molecule type" value="Genomic_DNA"/>
</dbReference>
<evidence type="ECO:0000256" key="1">
    <source>
        <dbReference type="SAM" id="MobiDB-lite"/>
    </source>
</evidence>